<protein>
    <submittedName>
        <fullName evidence="1">Uncharacterized protein</fullName>
    </submittedName>
</protein>
<dbReference type="AlphaFoldDB" id="A0A1D7TJN9"/>
<organism evidence="1 2">
    <name type="scientific">Sulfurospirillum halorespirans DSM 13726</name>
    <dbReference type="NCBI Taxonomy" id="1193502"/>
    <lineage>
        <taxon>Bacteria</taxon>
        <taxon>Pseudomonadati</taxon>
        <taxon>Campylobacterota</taxon>
        <taxon>Epsilonproteobacteria</taxon>
        <taxon>Campylobacterales</taxon>
        <taxon>Sulfurospirillaceae</taxon>
        <taxon>Sulfurospirillum</taxon>
    </lineage>
</organism>
<reference evidence="2" key="1">
    <citation type="submission" date="2016-08" db="EMBL/GenBank/DDBJ databases">
        <title>Complete genome sequence of the organohalide-respiring Epsilonproteobacterium Sulfurospirillum halorespirans.</title>
        <authorList>
            <person name="Goris T."/>
            <person name="Zimmermann J."/>
            <person name="Schenz B."/>
            <person name="Lemos M."/>
            <person name="Hackermueller J."/>
            <person name="Diekert G."/>
        </authorList>
    </citation>
    <scope>NUCLEOTIDE SEQUENCE [LARGE SCALE GENOMIC DNA]</scope>
    <source>
        <strain>DSM 13726</strain>
        <strain evidence="2">PCE-M2</strain>
    </source>
</reference>
<dbReference type="KEGG" id="shal:SHALO_1463"/>
<evidence type="ECO:0000313" key="2">
    <source>
        <dbReference type="Proteomes" id="UP000094609"/>
    </source>
</evidence>
<dbReference type="PATRIC" id="fig|1193502.14.peg.1482"/>
<dbReference type="STRING" id="1193502.SHALO_1463"/>
<accession>A0A1D7TJN9</accession>
<name>A0A1D7TJN9_9BACT</name>
<dbReference type="EMBL" id="CP017111">
    <property type="protein sequence ID" value="AOO65238.1"/>
    <property type="molecule type" value="Genomic_DNA"/>
</dbReference>
<evidence type="ECO:0000313" key="1">
    <source>
        <dbReference type="EMBL" id="AOO65238.1"/>
    </source>
</evidence>
<dbReference type="RefSeq" id="WP_069478017.1">
    <property type="nucleotide sequence ID" value="NZ_CP017111.1"/>
</dbReference>
<gene>
    <name evidence="1" type="ORF">SHALO_1463</name>
</gene>
<sequence length="142" mass="16214">MKTLLKTVIGLCFYITMINAKEALSLGSEVKEYDKIFERIAERRVGADVIMLDKLENPFISITTDQQKSDGNETAQLMVYTLEATFDQKAKISGTWYKRNETVGAYKLAKITHNSVILQNEIEKKELVIRTKDESNVNIFSK</sequence>
<proteinExistence type="predicted"/>
<keyword evidence="2" id="KW-1185">Reference proteome</keyword>
<dbReference type="Proteomes" id="UP000094609">
    <property type="component" value="Chromosome"/>
</dbReference>